<dbReference type="InterPro" id="IPR050490">
    <property type="entry name" value="Bact_solute-bd_prot1"/>
</dbReference>
<dbReference type="Proteomes" id="UP001595755">
    <property type="component" value="Unassembled WGS sequence"/>
</dbReference>
<reference evidence="3" key="1">
    <citation type="journal article" date="2019" name="Int. J. Syst. Evol. Microbiol.">
        <title>The Global Catalogue of Microorganisms (GCM) 10K type strain sequencing project: providing services to taxonomists for standard genome sequencing and annotation.</title>
        <authorList>
            <consortium name="The Broad Institute Genomics Platform"/>
            <consortium name="The Broad Institute Genome Sequencing Center for Infectious Disease"/>
            <person name="Wu L."/>
            <person name="Ma J."/>
        </authorList>
    </citation>
    <scope>NUCLEOTIDE SEQUENCE [LARGE SCALE GENOMIC DNA]</scope>
    <source>
        <strain evidence="3">CGMCC 4.1641</strain>
    </source>
</reference>
<dbReference type="InterPro" id="IPR006059">
    <property type="entry name" value="SBP"/>
</dbReference>
<keyword evidence="3" id="KW-1185">Reference proteome</keyword>
<feature type="signal peptide" evidence="1">
    <location>
        <begin position="1"/>
        <end position="22"/>
    </location>
</feature>
<dbReference type="Pfam" id="PF01547">
    <property type="entry name" value="SBP_bac_1"/>
    <property type="match status" value="1"/>
</dbReference>
<dbReference type="EMBL" id="JBHSED010000017">
    <property type="protein sequence ID" value="MFC4304076.1"/>
    <property type="molecule type" value="Genomic_DNA"/>
</dbReference>
<dbReference type="CDD" id="cd13581">
    <property type="entry name" value="PBP2_AlgQ_like_2"/>
    <property type="match status" value="1"/>
</dbReference>
<dbReference type="Gene3D" id="3.40.190.10">
    <property type="entry name" value="Periplasmic binding protein-like II"/>
    <property type="match status" value="2"/>
</dbReference>
<evidence type="ECO:0000313" key="3">
    <source>
        <dbReference type="Proteomes" id="UP001595755"/>
    </source>
</evidence>
<dbReference type="PANTHER" id="PTHR43649">
    <property type="entry name" value="ARABINOSE-BINDING PROTEIN-RELATED"/>
    <property type="match status" value="1"/>
</dbReference>
<dbReference type="SUPFAM" id="SSF53850">
    <property type="entry name" value="Periplasmic binding protein-like II"/>
    <property type="match status" value="1"/>
</dbReference>
<sequence length="570" mass="63191">MKIKGIVSLALACAMLAGLLAACSGNNEKNSGASPSASGSAVSGNGENVKVTEAGTFPIVNEKITLRVMTGANPAVENFDTNEFTKFFEEKTNIHVEWEIVPTSAVTEKLNLALASGDLPDVIMTMDVTAEQQALYGQQGIILPLNEYIEKYGINTKKMFEESPLIKPTITSADGNIYALPAPNECYHCSMRQKLWIYEPWLTELGLEMPTTTEEFYEVLKAFKTKDPNKNGIADEIPFSGAPPMTQTSTLTTSVENFLMNSFTYAPYTRIYVNDEDKVTVPFVQEGWKEGLAYLHKLYAEGLMDPQALTRDPAQLVQLGENPDVPILGAASGPNMSVLTQLNGDSGRWKEYVAVPPLKGPGGVQLTQYDPYQVAPGKFVITNQAKNPEAAFRFADALYDREMTLRSTIGEPEVDWRWAKDGEIGLDGNPAVFKDMSQFGVTQNKQWSQTGIAYRPNSLRLGAVADPENPLESILYSETKNKYEPYRVDVKNILPPLNFTVDQSQEIAVLSKTIYDYTNEMIARFIIGDMDIEKDWDKYLKTLDGMNLARFLEINQEAYEVRKAAAAKSE</sequence>
<dbReference type="RefSeq" id="WP_204606309.1">
    <property type="nucleotide sequence ID" value="NZ_JBHSED010000017.1"/>
</dbReference>
<feature type="chain" id="PRO_5047106723" evidence="1">
    <location>
        <begin position="23"/>
        <end position="570"/>
    </location>
</feature>
<dbReference type="PANTHER" id="PTHR43649:SF12">
    <property type="entry name" value="DIACETYLCHITOBIOSE BINDING PROTEIN DASA"/>
    <property type="match status" value="1"/>
</dbReference>
<organism evidence="2 3">
    <name type="scientific">Cohnella boryungensis</name>
    <dbReference type="NCBI Taxonomy" id="768479"/>
    <lineage>
        <taxon>Bacteria</taxon>
        <taxon>Bacillati</taxon>
        <taxon>Bacillota</taxon>
        <taxon>Bacilli</taxon>
        <taxon>Bacillales</taxon>
        <taxon>Paenibacillaceae</taxon>
        <taxon>Cohnella</taxon>
    </lineage>
</organism>
<comment type="caution">
    <text evidence="2">The sequence shown here is derived from an EMBL/GenBank/DDBJ whole genome shotgun (WGS) entry which is preliminary data.</text>
</comment>
<accession>A0ABV8S915</accession>
<evidence type="ECO:0000256" key="1">
    <source>
        <dbReference type="SAM" id="SignalP"/>
    </source>
</evidence>
<protein>
    <submittedName>
        <fullName evidence="2">ABC transporter substrate-binding protein</fullName>
    </submittedName>
</protein>
<keyword evidence="1" id="KW-0732">Signal</keyword>
<evidence type="ECO:0000313" key="2">
    <source>
        <dbReference type="EMBL" id="MFC4304076.1"/>
    </source>
</evidence>
<dbReference type="PROSITE" id="PS51257">
    <property type="entry name" value="PROKAR_LIPOPROTEIN"/>
    <property type="match status" value="1"/>
</dbReference>
<gene>
    <name evidence="2" type="ORF">ACFO1S_11580</name>
</gene>
<name>A0ABV8S915_9BACL</name>
<proteinExistence type="predicted"/>